<feature type="transmembrane region" description="Helical" evidence="13">
    <location>
        <begin position="1164"/>
        <end position="1185"/>
    </location>
</feature>
<feature type="compositionally biased region" description="Polar residues" evidence="12">
    <location>
        <begin position="946"/>
        <end position="962"/>
    </location>
</feature>
<sequence>MDVVKSTSMVEASGKFMDFLKGVPMAASGIAEFNWYCGVNNTENLDHFTHDLNHTLYNACFVDLVYTLPHLIFILLGILVLFVLRCCTSIRRRKYTYLIPYPGHYLRWVLYIIFVLLTACELGEGLLTDLGVYHGTPTRPHLYIPAILCLTAAILSVIYYNQMELWSRPHMSWLLLVYWLSALGAEIVRFLNLDHDPLVDFALMRSDLNIAAIVVYALLVLLELNVIRTKVFKCCTTEEPFPADLLRPDMRFMQEYSNFLSVIMYSWLGWLYVEGYDHSLEYEDLGCLSDVHTTRYQSDRFNRALKKEQERARAKNTSLSMFRVYLRAYGWEMFLAFLCRLLGDTAAFVPPFAVAGVVNYVMQIGEPHEYHAKYLSAEDFITNGFVLVVILFLAATARGIALQGHYQIVIIASAHVQIALQAAVYDKSLRLASYTMTGGSLTKGQITNHMSVDAINVLECFQILFYLFSVPYLCIGYLVILYYQLGLAALIGFFIVATIIPLSSLIAKKTGHFQKNALEKADERLKRTNELLQGIKLIKLYGWEDMFYSTISKVRGLEIRALLKQTFAKIFMLTLSNSCPLLVTLVSYSLYTALTGKLLTPAVAFGSLAAFNQLFFPLMVLPYTLITTINAVVSTRRLKAFFLAPEIERQREPEMNGYNEVGVRYQCNKHSKNQPEDKQRLLDQSYDKLHFGTFTPHPSLSDGLTDLPRDVACRINGSFAWEEGSSLPTLANINLDIPMGKLTMIVGQVGSGKSSLLSALLGEMITASGGVQWNQNCGSIAYGAQKPWLLNATLKENILFGNGFDKKRYKKVITACSLQPDIDILPAGDQTEIGEKGINLSGGQKQRVSVARAMYSENDVVILDDPLSALDIHVGGHLFKKGIEGFLMKKSKRTVVLVTHQIKYAEKADIIVYMKDGSIENQGNLEEIREENPELVASWTMAGSSENLASDSETSGHESASTTEERAQLTRQVSNMKPADGVNELKDAKGRLVQDEERVKGSVSWRVYLTYIKAIGIVAFTFLLMFAIFQQALFIGTNYWLSYWSEAGRNIANKTKEEQDELLQYYLNGYAGLSVSSVFAGALTIAIVFTFTLLASRRLHNQMLKTVMHAPMRFFDTTPIGRIMNRFSSDVKIIDQILGNTFNSFQKYWLTCIGAIIVNIAVSWYFAVALIPFVILYLLIMKYFIKTSRELQRLTNISKSPVFAHFSETLEGLSTIRAYRQQEHFRDDLIRKMELNNVMFIYMNTSNRWLGARLEVIGGFIVLIAGLSTVISAMDGVLLPSLVGLAIAYALNASNQLNWMIRSSANMEMQLNSIERVDYYKNIDTEKYEGTVSAPANWPSNGVITFEDVSARYDTELDPVLRSISIHIMPGEKIGICGRTGSGKSSLLLALFRIIQTFQGSVFVDNIDIASLPLLQLRSRLAIIPQDPVLFTGTIRFNLDARNEHDDRALWEALEIAQLRETVSELDLGLNAMVTEGGENFSVGQRQLFCLARAFLRKTRILVMDEATASIDLETDKILQQVVATAFEDRTVLTIAHRVQTILDSDRILVLSEGRVAEFDTPENLLAKEDSMFASMVKAGT</sequence>
<dbReference type="PROSITE" id="PS50929">
    <property type="entry name" value="ABC_TM1F"/>
    <property type="match status" value="2"/>
</dbReference>
<evidence type="ECO:0000256" key="6">
    <source>
        <dbReference type="ARBA" id="ARBA00022741"/>
    </source>
</evidence>
<feature type="transmembrane region" description="Helical" evidence="13">
    <location>
        <begin position="64"/>
        <end position="84"/>
    </location>
</feature>
<evidence type="ECO:0000256" key="8">
    <source>
        <dbReference type="ARBA" id="ARBA00022989"/>
    </source>
</evidence>
<dbReference type="InterPro" id="IPR017871">
    <property type="entry name" value="ABC_transporter-like_CS"/>
</dbReference>
<dbReference type="CDD" id="cd18602">
    <property type="entry name" value="ABC_6TM_SUR1_D2_like"/>
    <property type="match status" value="1"/>
</dbReference>
<keyword evidence="9 13" id="KW-0472">Membrane</keyword>
<comment type="subcellular location">
    <subcellularLocation>
        <location evidence="1">Membrane</location>
        <topology evidence="1">Multi-pass membrane protein</topology>
    </subcellularLocation>
</comment>
<feature type="transmembrane region" description="Helical" evidence="13">
    <location>
        <begin position="570"/>
        <end position="594"/>
    </location>
</feature>
<evidence type="ECO:0000259" key="15">
    <source>
        <dbReference type="PROSITE" id="PS50929"/>
    </source>
</evidence>
<dbReference type="Pfam" id="PF00664">
    <property type="entry name" value="ABC_membrane"/>
    <property type="match status" value="2"/>
</dbReference>
<keyword evidence="11" id="KW-0325">Glycoprotein</keyword>
<feature type="region of interest" description="Disordered" evidence="12">
    <location>
        <begin position="946"/>
        <end position="970"/>
    </location>
</feature>
<feature type="transmembrane region" description="Helical" evidence="13">
    <location>
        <begin position="1250"/>
        <end position="1271"/>
    </location>
</feature>
<dbReference type="Gene3D" id="1.20.1560.10">
    <property type="entry name" value="ABC transporter type 1, transmembrane domain"/>
    <property type="match status" value="2"/>
</dbReference>
<feature type="domain" description="ABC transporter" evidence="14">
    <location>
        <begin position="1344"/>
        <end position="1578"/>
    </location>
</feature>
<dbReference type="GO" id="GO:0140359">
    <property type="term" value="F:ABC-type transporter activity"/>
    <property type="evidence" value="ECO:0007669"/>
    <property type="project" value="InterPro"/>
</dbReference>
<evidence type="ECO:0000256" key="2">
    <source>
        <dbReference type="ARBA" id="ARBA00009726"/>
    </source>
</evidence>
<feature type="transmembrane region" description="Helical" evidence="13">
    <location>
        <begin position="380"/>
        <end position="400"/>
    </location>
</feature>
<dbReference type="EnsemblMetazoa" id="XM_038211039.1">
    <property type="protein sequence ID" value="XP_038066967.1"/>
    <property type="gene ID" value="LOC119736993"/>
</dbReference>
<feature type="domain" description="ABC transmembrane type-1" evidence="15">
    <location>
        <begin position="1022"/>
        <end position="1309"/>
    </location>
</feature>
<dbReference type="InterPro" id="IPR050173">
    <property type="entry name" value="ABC_transporter_C-like"/>
</dbReference>
<keyword evidence="17" id="KW-1185">Reference proteome</keyword>
<dbReference type="GO" id="GO:0008281">
    <property type="term" value="F:sulfonylurea receptor activity"/>
    <property type="evidence" value="ECO:0007669"/>
    <property type="project" value="InterPro"/>
</dbReference>
<dbReference type="InterPro" id="IPR003593">
    <property type="entry name" value="AAA+_ATPase"/>
</dbReference>
<dbReference type="PRINTS" id="PR01092">
    <property type="entry name" value="SULFNYLUREAR"/>
</dbReference>
<feature type="transmembrane region" description="Helical" evidence="13">
    <location>
        <begin position="1008"/>
        <end position="1029"/>
    </location>
</feature>
<dbReference type="GO" id="GO:0005524">
    <property type="term" value="F:ATP binding"/>
    <property type="evidence" value="ECO:0007669"/>
    <property type="project" value="UniProtKB-KW"/>
</dbReference>
<dbReference type="GeneID" id="119736993"/>
<keyword evidence="10" id="KW-0675">Receptor</keyword>
<name>A0A914AT71_PATMI</name>
<feature type="transmembrane region" description="Helical" evidence="13">
    <location>
        <begin position="1277"/>
        <end position="1294"/>
    </location>
</feature>
<feature type="transmembrane region" description="Helical" evidence="13">
    <location>
        <begin position="256"/>
        <end position="273"/>
    </location>
</feature>
<protein>
    <submittedName>
        <fullName evidence="16">Uncharacterized protein</fullName>
    </submittedName>
</protein>
<keyword evidence="6" id="KW-0547">Nucleotide-binding</keyword>
<dbReference type="Gene3D" id="3.40.50.300">
    <property type="entry name" value="P-loop containing nucleotide triphosphate hydrolases"/>
    <property type="match status" value="2"/>
</dbReference>
<accession>A0A914AT71</accession>
<proteinExistence type="inferred from homology"/>
<dbReference type="CDD" id="cd03244">
    <property type="entry name" value="ABCC_MRP_domain2"/>
    <property type="match status" value="1"/>
</dbReference>
<feature type="transmembrane region" description="Helical" evidence="13">
    <location>
        <begin position="142"/>
        <end position="160"/>
    </location>
</feature>
<evidence type="ECO:0000259" key="14">
    <source>
        <dbReference type="PROSITE" id="PS50893"/>
    </source>
</evidence>
<feature type="transmembrane region" description="Helical" evidence="13">
    <location>
        <begin position="614"/>
        <end position="633"/>
    </location>
</feature>
<keyword evidence="8 13" id="KW-1133">Transmembrane helix</keyword>
<dbReference type="FunFam" id="3.40.50.300:FF:002366">
    <property type="entry name" value="Uncharacterized protein"/>
    <property type="match status" value="1"/>
</dbReference>
<dbReference type="Pfam" id="PF00005">
    <property type="entry name" value="ABC_tran"/>
    <property type="match status" value="2"/>
</dbReference>
<dbReference type="FunFam" id="3.40.50.300:FF:000163">
    <property type="entry name" value="Multidrug resistance-associated protein member 4"/>
    <property type="match status" value="1"/>
</dbReference>
<dbReference type="GO" id="GO:0006813">
    <property type="term" value="P:potassium ion transport"/>
    <property type="evidence" value="ECO:0007669"/>
    <property type="project" value="InterPro"/>
</dbReference>
<dbReference type="GO" id="GO:0032991">
    <property type="term" value="C:protein-containing complex"/>
    <property type="evidence" value="ECO:0007669"/>
    <property type="project" value="UniProtKB-ARBA"/>
</dbReference>
<dbReference type="OrthoDB" id="6500128at2759"/>
<evidence type="ECO:0000256" key="5">
    <source>
        <dbReference type="ARBA" id="ARBA00022737"/>
    </source>
</evidence>
<dbReference type="FunFam" id="1.20.1560.10:FF:000013">
    <property type="entry name" value="ABC transporter C family member 2"/>
    <property type="match status" value="1"/>
</dbReference>
<dbReference type="SUPFAM" id="SSF90123">
    <property type="entry name" value="ABC transporter transmembrane region"/>
    <property type="match status" value="2"/>
</dbReference>
<feature type="domain" description="ABC transporter" evidence="14">
    <location>
        <begin position="713"/>
        <end position="941"/>
    </location>
</feature>
<feature type="transmembrane region" description="Helical" evidence="13">
    <location>
        <begin position="172"/>
        <end position="190"/>
    </location>
</feature>
<dbReference type="GO" id="GO:0005886">
    <property type="term" value="C:plasma membrane"/>
    <property type="evidence" value="ECO:0007669"/>
    <property type="project" value="UniProtKB-ARBA"/>
</dbReference>
<evidence type="ECO:0000256" key="11">
    <source>
        <dbReference type="ARBA" id="ARBA00023180"/>
    </source>
</evidence>
<dbReference type="PANTHER" id="PTHR24223:SF461">
    <property type="entry name" value="ATP-BINDING CASSETTE SUB-FAMILY C MEMBER SUR"/>
    <property type="match status" value="1"/>
</dbReference>
<evidence type="ECO:0000256" key="9">
    <source>
        <dbReference type="ARBA" id="ARBA00023136"/>
    </source>
</evidence>
<evidence type="ECO:0000256" key="3">
    <source>
        <dbReference type="ARBA" id="ARBA00022448"/>
    </source>
</evidence>
<evidence type="ECO:0000256" key="7">
    <source>
        <dbReference type="ARBA" id="ARBA00022840"/>
    </source>
</evidence>
<dbReference type="InterPro" id="IPR011527">
    <property type="entry name" value="ABC1_TM_dom"/>
</dbReference>
<dbReference type="Proteomes" id="UP000887568">
    <property type="component" value="Unplaced"/>
</dbReference>
<organism evidence="16 17">
    <name type="scientific">Patiria miniata</name>
    <name type="common">Bat star</name>
    <name type="synonym">Asterina miniata</name>
    <dbReference type="NCBI Taxonomy" id="46514"/>
    <lineage>
        <taxon>Eukaryota</taxon>
        <taxon>Metazoa</taxon>
        <taxon>Echinodermata</taxon>
        <taxon>Eleutherozoa</taxon>
        <taxon>Asterozoa</taxon>
        <taxon>Asteroidea</taxon>
        <taxon>Valvatacea</taxon>
        <taxon>Valvatida</taxon>
        <taxon>Asterinidae</taxon>
        <taxon>Patiria</taxon>
    </lineage>
</organism>
<evidence type="ECO:0000313" key="17">
    <source>
        <dbReference type="Proteomes" id="UP000887568"/>
    </source>
</evidence>
<evidence type="ECO:0000256" key="1">
    <source>
        <dbReference type="ARBA" id="ARBA00004141"/>
    </source>
</evidence>
<evidence type="ECO:0000256" key="13">
    <source>
        <dbReference type="SAM" id="Phobius"/>
    </source>
</evidence>
<dbReference type="SMART" id="SM00382">
    <property type="entry name" value="AAA"/>
    <property type="match status" value="2"/>
</dbReference>
<keyword evidence="7" id="KW-0067">ATP-binding</keyword>
<dbReference type="PROSITE" id="PS00211">
    <property type="entry name" value="ABC_TRANSPORTER_1"/>
    <property type="match status" value="2"/>
</dbReference>
<dbReference type="PROSITE" id="PS50893">
    <property type="entry name" value="ABC_TRANSPORTER_2"/>
    <property type="match status" value="2"/>
</dbReference>
<feature type="domain" description="ABC transmembrane type-1" evidence="15">
    <location>
        <begin position="334"/>
        <end position="630"/>
    </location>
</feature>
<keyword evidence="4 13" id="KW-0812">Transmembrane</keyword>
<dbReference type="InterPro" id="IPR003439">
    <property type="entry name" value="ABC_transporter-like_ATP-bd"/>
</dbReference>
<dbReference type="PANTHER" id="PTHR24223">
    <property type="entry name" value="ATP-BINDING CASSETTE SUB-FAMILY C"/>
    <property type="match status" value="1"/>
</dbReference>
<comment type="similarity">
    <text evidence="2">Belongs to the ABC transporter superfamily. ABCC family. Conjugate transporter (TC 3.A.1.208) subfamily.</text>
</comment>
<dbReference type="OMA" id="LAQDYWI"/>
<evidence type="ECO:0000256" key="10">
    <source>
        <dbReference type="ARBA" id="ARBA00023170"/>
    </source>
</evidence>
<reference evidence="16" key="1">
    <citation type="submission" date="2022-11" db="UniProtKB">
        <authorList>
            <consortium name="EnsemblMetazoa"/>
        </authorList>
    </citation>
    <scope>IDENTIFICATION</scope>
</reference>
<dbReference type="CDD" id="cd03250">
    <property type="entry name" value="ABCC_MRP_domain1"/>
    <property type="match status" value="1"/>
</dbReference>
<dbReference type="FunFam" id="1.20.1560.10:FF:000006">
    <property type="entry name" value="ATP-binding cassette, sub-family C (CFTR/MRP), member 9"/>
    <property type="match status" value="1"/>
</dbReference>
<feature type="transmembrane region" description="Helical" evidence="13">
    <location>
        <begin position="489"/>
        <end position="507"/>
    </location>
</feature>
<dbReference type="InterPro" id="IPR000388">
    <property type="entry name" value="ABCC8/9"/>
</dbReference>
<feature type="transmembrane region" description="Helical" evidence="13">
    <location>
        <begin position="463"/>
        <end position="483"/>
    </location>
</feature>
<dbReference type="GO" id="GO:0016887">
    <property type="term" value="F:ATP hydrolysis activity"/>
    <property type="evidence" value="ECO:0007669"/>
    <property type="project" value="InterPro"/>
</dbReference>
<dbReference type="RefSeq" id="XP_038066967.1">
    <property type="nucleotide sequence ID" value="XM_038211039.1"/>
</dbReference>
<keyword evidence="3" id="KW-0813">Transport</keyword>
<evidence type="ECO:0000256" key="12">
    <source>
        <dbReference type="SAM" id="MobiDB-lite"/>
    </source>
</evidence>
<feature type="transmembrane region" description="Helical" evidence="13">
    <location>
        <begin position="105"/>
        <end position="127"/>
    </location>
</feature>
<dbReference type="SUPFAM" id="SSF52540">
    <property type="entry name" value="P-loop containing nucleoside triphosphate hydrolases"/>
    <property type="match status" value="2"/>
</dbReference>
<dbReference type="InterPro" id="IPR027417">
    <property type="entry name" value="P-loop_NTPase"/>
</dbReference>
<keyword evidence="5" id="KW-0677">Repeat</keyword>
<dbReference type="InterPro" id="IPR036640">
    <property type="entry name" value="ABC1_TM_sf"/>
</dbReference>
<feature type="transmembrane region" description="Helical" evidence="13">
    <location>
        <begin position="1070"/>
        <end position="1095"/>
    </location>
</feature>
<feature type="transmembrane region" description="Helical" evidence="13">
    <location>
        <begin position="210"/>
        <end position="227"/>
    </location>
</feature>
<evidence type="ECO:0000313" key="16">
    <source>
        <dbReference type="EnsemblMetazoa" id="XP_038066967.1"/>
    </source>
</evidence>
<evidence type="ECO:0000256" key="4">
    <source>
        <dbReference type="ARBA" id="ARBA00022692"/>
    </source>
</evidence>